<name>A0A8T1VJ15_9STRA</name>
<keyword evidence="2" id="KW-1185">Reference proteome</keyword>
<evidence type="ECO:0000313" key="2">
    <source>
        <dbReference type="Proteomes" id="UP000694044"/>
    </source>
</evidence>
<dbReference type="OrthoDB" id="129243at2759"/>
<proteinExistence type="predicted"/>
<organism evidence="1 2">
    <name type="scientific">Phytophthora pseudosyringae</name>
    <dbReference type="NCBI Taxonomy" id="221518"/>
    <lineage>
        <taxon>Eukaryota</taxon>
        <taxon>Sar</taxon>
        <taxon>Stramenopiles</taxon>
        <taxon>Oomycota</taxon>
        <taxon>Peronosporomycetes</taxon>
        <taxon>Peronosporales</taxon>
        <taxon>Peronosporaceae</taxon>
        <taxon>Phytophthora</taxon>
    </lineage>
</organism>
<reference evidence="1" key="1">
    <citation type="submission" date="2021-02" db="EMBL/GenBank/DDBJ databases">
        <authorList>
            <person name="Palmer J.M."/>
        </authorList>
    </citation>
    <scope>NUCLEOTIDE SEQUENCE</scope>
    <source>
        <strain evidence="1">SCRP734</strain>
    </source>
</reference>
<dbReference type="AlphaFoldDB" id="A0A8T1VJ15"/>
<dbReference type="Proteomes" id="UP000694044">
    <property type="component" value="Unassembled WGS sequence"/>
</dbReference>
<dbReference type="PANTHER" id="PTHR46586:SF3">
    <property type="entry name" value="ANKYRIN REPEAT-CONTAINING PROTEIN"/>
    <property type="match status" value="1"/>
</dbReference>
<protein>
    <submittedName>
        <fullName evidence="1">Uncharacterized protein</fullName>
    </submittedName>
</protein>
<sequence>MEVMTSVCVVCRADPRIQALDHVAMTIDGFADCSVLWTLPTAVKSRLEHLSQRVLRRIRDASELGDKDKRQQLEPATRYAAAMGNLPLMQQLHEIGFVPLDNRMAVAAALNGDLSLLKWIQASAPQLFNHVRSWAEQVAFDVAAERGCLETVQWLVETFPGAVWPLGPAALGGNLGMVKWLHEHANLEAAQMHFHFGILDKLTFVQCTQYVEECCSDEKEGVEAVGWRIAHTPRAVSLSSGLKQHICLIIDHSSLEMAVMATGAAQVYQTFCGLLDSTADLSMVLLSGEFHQRPTHCSFAHEGRPSFVAHSIQFGQAFMIQGKPQIRLTAKFALSVHSSRNINHKRDRSPTVKVSAPAASVATARGPHTLVAIGHGVVS</sequence>
<dbReference type="PANTHER" id="PTHR46586">
    <property type="entry name" value="ANKYRIN REPEAT-CONTAINING PROTEIN"/>
    <property type="match status" value="1"/>
</dbReference>
<comment type="caution">
    <text evidence="1">The sequence shown here is derived from an EMBL/GenBank/DDBJ whole genome shotgun (WGS) entry which is preliminary data.</text>
</comment>
<dbReference type="EMBL" id="JAGDFM010000268">
    <property type="protein sequence ID" value="KAG7380956.1"/>
    <property type="molecule type" value="Genomic_DNA"/>
</dbReference>
<gene>
    <name evidence="1" type="ORF">PHYPSEUDO_006594</name>
</gene>
<evidence type="ECO:0000313" key="1">
    <source>
        <dbReference type="EMBL" id="KAG7380956.1"/>
    </source>
</evidence>
<dbReference type="InterPro" id="IPR052050">
    <property type="entry name" value="SecEffector_AnkRepeat"/>
</dbReference>
<accession>A0A8T1VJ15</accession>